<name>A0A7X3MW21_9HYPH</name>
<gene>
    <name evidence="1" type="ORF">GR328_22790</name>
</gene>
<sequence>MDRQKHAPLPKLTEVCTDQAEVLALTITRFIAAGYMTQDAACWDAGHQCAEEALGYVDGPRLVAAMAGVMRALRVERQQPWHSMPASCCRTTRDEIELMAALSQARIANTTALATSMQILTGQDEAPRLTTALRVAAETLASLGPPLTVPPTRSAVPTILH</sequence>
<dbReference type="EMBL" id="WURB01000028">
    <property type="protein sequence ID" value="MXQ14229.1"/>
    <property type="molecule type" value="Genomic_DNA"/>
</dbReference>
<accession>A0A7X3MW21</accession>
<dbReference type="Proteomes" id="UP000436483">
    <property type="component" value="Unassembled WGS sequence"/>
</dbReference>
<reference evidence="1 2" key="1">
    <citation type="submission" date="2019-12" db="EMBL/GenBank/DDBJ databases">
        <authorList>
            <person name="Yuan C.-G."/>
        </authorList>
    </citation>
    <scope>NUCLEOTIDE SEQUENCE [LARGE SCALE GENOMIC DNA]</scope>
    <source>
        <strain evidence="1 2">KCTC 23863</strain>
    </source>
</reference>
<comment type="caution">
    <text evidence="1">The sequence shown here is derived from an EMBL/GenBank/DDBJ whole genome shotgun (WGS) entry which is preliminary data.</text>
</comment>
<protein>
    <submittedName>
        <fullName evidence="1">Uncharacterized protein</fullName>
    </submittedName>
</protein>
<reference evidence="1 2" key="2">
    <citation type="submission" date="2020-01" db="EMBL/GenBank/DDBJ databases">
        <title>Microvirga sp. nov., an arsenate reduction bacterium isolated from Tibet hotspring sediments.</title>
        <authorList>
            <person name="Xian W.-D."/>
            <person name="Li W.-J."/>
        </authorList>
    </citation>
    <scope>NUCLEOTIDE SEQUENCE [LARGE SCALE GENOMIC DNA]</scope>
    <source>
        <strain evidence="1 2">KCTC 23863</strain>
    </source>
</reference>
<organism evidence="1 2">
    <name type="scientific">Microvirga makkahensis</name>
    <dbReference type="NCBI Taxonomy" id="1128670"/>
    <lineage>
        <taxon>Bacteria</taxon>
        <taxon>Pseudomonadati</taxon>
        <taxon>Pseudomonadota</taxon>
        <taxon>Alphaproteobacteria</taxon>
        <taxon>Hyphomicrobiales</taxon>
        <taxon>Methylobacteriaceae</taxon>
        <taxon>Microvirga</taxon>
    </lineage>
</organism>
<dbReference type="AlphaFoldDB" id="A0A7X3MW21"/>
<proteinExistence type="predicted"/>
<keyword evidence="2" id="KW-1185">Reference proteome</keyword>
<dbReference type="OrthoDB" id="7867040at2"/>
<evidence type="ECO:0000313" key="1">
    <source>
        <dbReference type="EMBL" id="MXQ14229.1"/>
    </source>
</evidence>
<evidence type="ECO:0000313" key="2">
    <source>
        <dbReference type="Proteomes" id="UP000436483"/>
    </source>
</evidence>
<dbReference type="RefSeq" id="WP_160887942.1">
    <property type="nucleotide sequence ID" value="NZ_WURB01000028.1"/>
</dbReference>